<name>L7C9Q3_RHOBT</name>
<proteinExistence type="predicted"/>
<dbReference type="Proteomes" id="UP000010959">
    <property type="component" value="Unassembled WGS sequence"/>
</dbReference>
<gene>
    <name evidence="2" type="ORF">RBSWK_05558</name>
</gene>
<dbReference type="PATRIC" id="fig|993516.3.peg.5950"/>
<reference evidence="2 3" key="1">
    <citation type="journal article" date="2013" name="Mar. Genomics">
        <title>Expression of sulfatases in Rhodopirellula baltica and the diversity of sulfatases in the genus Rhodopirellula.</title>
        <authorList>
            <person name="Wegner C.E."/>
            <person name="Richter-Heitmann T."/>
            <person name="Klindworth A."/>
            <person name="Klockow C."/>
            <person name="Richter M."/>
            <person name="Achstetter T."/>
            <person name="Glockner F.O."/>
            <person name="Harder J."/>
        </authorList>
    </citation>
    <scope>NUCLEOTIDE SEQUENCE [LARGE SCALE GENOMIC DNA]</scope>
    <source>
        <strain evidence="2 3">SWK14</strain>
    </source>
</reference>
<evidence type="ECO:0000313" key="2">
    <source>
        <dbReference type="EMBL" id="ELP30530.1"/>
    </source>
</evidence>
<dbReference type="AlphaFoldDB" id="L7C9Q3"/>
<protein>
    <submittedName>
        <fullName evidence="2">Uncharacterized protein</fullName>
    </submittedName>
</protein>
<keyword evidence="1" id="KW-0472">Membrane</keyword>
<comment type="caution">
    <text evidence="2">The sequence shown here is derived from an EMBL/GenBank/DDBJ whole genome shotgun (WGS) entry which is preliminary data.</text>
</comment>
<dbReference type="EMBL" id="AMWG01000153">
    <property type="protein sequence ID" value="ELP30530.1"/>
    <property type="molecule type" value="Genomic_DNA"/>
</dbReference>
<evidence type="ECO:0000256" key="1">
    <source>
        <dbReference type="SAM" id="Phobius"/>
    </source>
</evidence>
<evidence type="ECO:0000313" key="3">
    <source>
        <dbReference type="Proteomes" id="UP000010959"/>
    </source>
</evidence>
<feature type="transmembrane region" description="Helical" evidence="1">
    <location>
        <begin position="311"/>
        <end position="331"/>
    </location>
</feature>
<keyword evidence="1" id="KW-1133">Transmembrane helix</keyword>
<sequence>MAHSRSQKASPRSSLYQHVVFLMVIMLAFAPTARCLSQDASSVALLHRALDVRMETTAIDIRFSHNDFSPEYDPTECRIEMRDGLFRCEGRRQPGNELLAITLIAEDYVWIYNPGSGSLDHKSKERYLKDGSFCFDPRLFGIELAYGSIRPLKGYFLEGIIESEVVGTETIDGMLCSKVRVRRSNAQLDYLIHEPTGRIFKASGSDPVKTPRFPSHTIRSTFVEGSMPKWLPSEVSVDHPQVKSKCSNIVAEQDPPDPSRFTLQGLDLPVGLPVVDYDGQRRIGYWNGEEIVEDFPLEYAGQIVERSPWTLGRMIGLTLVAIVVIGLFFRYRGSRN</sequence>
<organism evidence="2 3">
    <name type="scientific">Rhodopirellula baltica SWK14</name>
    <dbReference type="NCBI Taxonomy" id="993516"/>
    <lineage>
        <taxon>Bacteria</taxon>
        <taxon>Pseudomonadati</taxon>
        <taxon>Planctomycetota</taxon>
        <taxon>Planctomycetia</taxon>
        <taxon>Pirellulales</taxon>
        <taxon>Pirellulaceae</taxon>
        <taxon>Rhodopirellula</taxon>
    </lineage>
</organism>
<keyword evidence="1" id="KW-0812">Transmembrane</keyword>
<accession>L7C9Q3</accession>